<accession>A0A7S1KQT1</accession>
<organism evidence="2">
    <name type="scientific">Percolomonas cosmopolitus</name>
    <dbReference type="NCBI Taxonomy" id="63605"/>
    <lineage>
        <taxon>Eukaryota</taxon>
        <taxon>Discoba</taxon>
        <taxon>Heterolobosea</taxon>
        <taxon>Tetramitia</taxon>
        <taxon>Eutetramitia</taxon>
        <taxon>Percolomonadidae</taxon>
        <taxon>Percolomonas</taxon>
    </lineage>
</organism>
<protein>
    <submittedName>
        <fullName evidence="2">Uncharacterized protein</fullName>
    </submittedName>
</protein>
<evidence type="ECO:0000256" key="1">
    <source>
        <dbReference type="SAM" id="MobiDB-lite"/>
    </source>
</evidence>
<reference evidence="2" key="1">
    <citation type="submission" date="2021-01" db="EMBL/GenBank/DDBJ databases">
        <authorList>
            <person name="Corre E."/>
            <person name="Pelletier E."/>
            <person name="Niang G."/>
            <person name="Scheremetjew M."/>
            <person name="Finn R."/>
            <person name="Kale V."/>
            <person name="Holt S."/>
            <person name="Cochrane G."/>
            <person name="Meng A."/>
            <person name="Brown T."/>
            <person name="Cohen L."/>
        </authorList>
    </citation>
    <scope>NUCLEOTIDE SEQUENCE</scope>
    <source>
        <strain evidence="2">WS</strain>
    </source>
</reference>
<name>A0A7S1KQT1_9EUKA</name>
<dbReference type="EMBL" id="HBGD01006665">
    <property type="protein sequence ID" value="CAD9082305.1"/>
    <property type="molecule type" value="Transcribed_RNA"/>
</dbReference>
<feature type="compositionally biased region" description="Low complexity" evidence="1">
    <location>
        <begin position="1"/>
        <end position="26"/>
    </location>
</feature>
<gene>
    <name evidence="2" type="ORF">PCOS0759_LOCUS5545</name>
</gene>
<evidence type="ECO:0000313" key="2">
    <source>
        <dbReference type="EMBL" id="CAD9082305.1"/>
    </source>
</evidence>
<sequence length="328" mass="36874">MANPSDSPFTAASTTTTTHDNPTSAPALKRKRNSQGASLTTLPPVAIHLILDYAPSQRTKILHHHICRSFFQCQYPWSQFYVPQRIIENRATGAAHGAAWWNRLNDKQGLDLGSPVLFERHHPNASLVQHSDVLDTTIHATATAPPEGAEVTAKHSSSLRHSCSSNIVEPFIHLNAVSAPSTHATGAPIQQHIHFARQFLALSPHWNFQECHTLILHQYNVFTIRIMDAFRIVSPALKSIRFIKVPLNYLTAQEIRRLQRRIQLLNLNIIEEEKVLPMCKCKRMLSIQDTGYCFACAPTLTEASNLAQRFLIEGGMKAVALKNYYYNE</sequence>
<proteinExistence type="predicted"/>
<dbReference type="AlphaFoldDB" id="A0A7S1KQT1"/>
<feature type="region of interest" description="Disordered" evidence="1">
    <location>
        <begin position="1"/>
        <end position="36"/>
    </location>
</feature>